<dbReference type="InterPro" id="IPR012331">
    <property type="entry name" value="Clathrin_H-chain_linker"/>
</dbReference>
<dbReference type="EMBL" id="BKCJ010179964">
    <property type="protein sequence ID" value="GEY45477.1"/>
    <property type="molecule type" value="Genomic_DNA"/>
</dbReference>
<protein>
    <submittedName>
        <fullName evidence="1">Clathrin heavy chain 1-like</fullName>
    </submittedName>
</protein>
<organism evidence="1">
    <name type="scientific">Tanacetum cinerariifolium</name>
    <name type="common">Dalmatian daisy</name>
    <name type="synonym">Chrysanthemum cinerariifolium</name>
    <dbReference type="NCBI Taxonomy" id="118510"/>
    <lineage>
        <taxon>Eukaryota</taxon>
        <taxon>Viridiplantae</taxon>
        <taxon>Streptophyta</taxon>
        <taxon>Embryophyta</taxon>
        <taxon>Tracheophyta</taxon>
        <taxon>Spermatophyta</taxon>
        <taxon>Magnoliopsida</taxon>
        <taxon>eudicotyledons</taxon>
        <taxon>Gunneridae</taxon>
        <taxon>Pentapetalae</taxon>
        <taxon>asterids</taxon>
        <taxon>campanulids</taxon>
        <taxon>Asterales</taxon>
        <taxon>Asteraceae</taxon>
        <taxon>Asteroideae</taxon>
        <taxon>Anthemideae</taxon>
        <taxon>Anthemidinae</taxon>
        <taxon>Tanacetum</taxon>
    </lineage>
</organism>
<dbReference type="Pfam" id="PF13838">
    <property type="entry name" value="Clathrin_H_link"/>
    <property type="match status" value="1"/>
</dbReference>
<reference evidence="1" key="1">
    <citation type="journal article" date="2019" name="Sci. Rep.">
        <title>Draft genome of Tanacetum cinerariifolium, the natural source of mosquito coil.</title>
        <authorList>
            <person name="Yamashiro T."/>
            <person name="Shiraishi A."/>
            <person name="Satake H."/>
            <person name="Nakayama K."/>
        </authorList>
    </citation>
    <scope>NUCLEOTIDE SEQUENCE</scope>
</reference>
<comment type="caution">
    <text evidence="1">The sequence shown here is derived from an EMBL/GenBank/DDBJ whole genome shotgun (WGS) entry which is preliminary data.</text>
</comment>
<sequence length="150" mass="17344">MIKEMKDNFVQGLSSPGESLCTILWVEFLFWNLSCGSHILVTVKYHRCYQLTLRTLKFSQINFRRSFSTRKWQIILGNFILEILYYFFPSENFSSKSCLQGFQKLFAQTNYKEAVELAAESPQGILRTVLAMCLAIVKDPFEIKSGACEN</sequence>
<name>A0A699HMA2_TANCI</name>
<gene>
    <name evidence="1" type="ORF">Tci_417451</name>
</gene>
<dbReference type="AlphaFoldDB" id="A0A699HMA2"/>
<dbReference type="Gene3D" id="1.25.40.30">
    <property type="match status" value="1"/>
</dbReference>
<accession>A0A699HMA2</accession>
<proteinExistence type="predicted"/>
<evidence type="ECO:0000313" key="1">
    <source>
        <dbReference type="EMBL" id="GEY45477.1"/>
    </source>
</evidence>